<feature type="transmembrane region" description="Helical" evidence="1">
    <location>
        <begin position="244"/>
        <end position="263"/>
    </location>
</feature>
<reference evidence="2 3" key="1">
    <citation type="submission" date="2019-01" db="EMBL/GenBank/DDBJ databases">
        <title>Lacibacter sp. strain TTM-7.</title>
        <authorList>
            <person name="Chen W.-M."/>
        </authorList>
    </citation>
    <scope>NUCLEOTIDE SEQUENCE [LARGE SCALE GENOMIC DNA]</scope>
    <source>
        <strain evidence="2 3">TTM-7</strain>
    </source>
</reference>
<dbReference type="Proteomes" id="UP000290204">
    <property type="component" value="Unassembled WGS sequence"/>
</dbReference>
<evidence type="ECO:0000313" key="3">
    <source>
        <dbReference type="Proteomes" id="UP000290204"/>
    </source>
</evidence>
<keyword evidence="1" id="KW-0472">Membrane</keyword>
<feature type="transmembrane region" description="Helical" evidence="1">
    <location>
        <begin position="75"/>
        <end position="94"/>
    </location>
</feature>
<feature type="transmembrane region" description="Helical" evidence="1">
    <location>
        <begin position="194"/>
        <end position="223"/>
    </location>
</feature>
<gene>
    <name evidence="2" type="ORF">ESA94_02215</name>
</gene>
<feature type="transmembrane region" description="Helical" evidence="1">
    <location>
        <begin position="378"/>
        <end position="399"/>
    </location>
</feature>
<feature type="transmembrane region" description="Helical" evidence="1">
    <location>
        <begin position="106"/>
        <end position="128"/>
    </location>
</feature>
<proteinExistence type="predicted"/>
<evidence type="ECO:0000313" key="2">
    <source>
        <dbReference type="EMBL" id="RXK61852.1"/>
    </source>
</evidence>
<dbReference type="EMBL" id="SDHW01000001">
    <property type="protein sequence ID" value="RXK61852.1"/>
    <property type="molecule type" value="Genomic_DNA"/>
</dbReference>
<feature type="transmembrane region" description="Helical" evidence="1">
    <location>
        <begin position="354"/>
        <end position="371"/>
    </location>
</feature>
<evidence type="ECO:0008006" key="4">
    <source>
        <dbReference type="Google" id="ProtNLM"/>
    </source>
</evidence>
<protein>
    <recommendedName>
        <fullName evidence="4">Glycosyltransferase RgtA/B/C/D-like domain-containing protein</fullName>
    </recommendedName>
</protein>
<comment type="caution">
    <text evidence="2">The sequence shown here is derived from an EMBL/GenBank/DDBJ whole genome shotgun (WGS) entry which is preliminary data.</text>
</comment>
<dbReference type="OrthoDB" id="136762at2"/>
<dbReference type="RefSeq" id="WP_129129224.1">
    <property type="nucleotide sequence ID" value="NZ_SDHW01000001.1"/>
</dbReference>
<keyword evidence="1" id="KW-0812">Transmembrane</keyword>
<feature type="transmembrane region" description="Helical" evidence="1">
    <location>
        <begin position="134"/>
        <end position="155"/>
    </location>
</feature>
<evidence type="ECO:0000256" key="1">
    <source>
        <dbReference type="SAM" id="Phobius"/>
    </source>
</evidence>
<dbReference type="AlphaFoldDB" id="A0A4V1M7X3"/>
<accession>A0A4V1M7X3</accession>
<keyword evidence="3" id="KW-1185">Reference proteome</keyword>
<feature type="transmembrane region" description="Helical" evidence="1">
    <location>
        <begin position="324"/>
        <end position="342"/>
    </location>
</feature>
<keyword evidence="1" id="KW-1133">Transmembrane helix</keyword>
<feature type="transmembrane region" description="Helical" evidence="1">
    <location>
        <begin position="294"/>
        <end position="312"/>
    </location>
</feature>
<organism evidence="2 3">
    <name type="scientific">Lacibacter luteus</name>
    <dbReference type="NCBI Taxonomy" id="2508719"/>
    <lineage>
        <taxon>Bacteria</taxon>
        <taxon>Pseudomonadati</taxon>
        <taxon>Bacteroidota</taxon>
        <taxon>Chitinophagia</taxon>
        <taxon>Chitinophagales</taxon>
        <taxon>Chitinophagaceae</taxon>
        <taxon>Lacibacter</taxon>
    </lineage>
</organism>
<name>A0A4V1M7X3_9BACT</name>
<sequence length="424" mass="49536">MSWLKKLFVPVIILLCTLISINANKHPEKLIWSDMEGYYVYLPAVFIYDGFKKEAVRDTAYIKEYPGTNIIYSKYTAGVAILELPFFLTAHFLSKPLGYIPDGHSLIYAYALMAAGIFYLLAGLFLLWKVAVQYYNRLAVALALFFLLAGTNLYYYSFFQPAMSHVFSFFLFACLLFQTEKLAVSLKNNKPFPISFWLLLAITSGLIILTRPTNIIVLLYPFLRWLKECSDKTAFLKTNMKGMLPAALAFILPFIPQLIYWHHVSGKSIIWSYNNESFIYWKEPKLIRVLIDPWNGWLLYSPVVIFPLIWMLATRKKSKHAESVILLIFVIATYLFASWWAWWFGGAFGHRSYVEFYALLALPFASFISWLQKSKWKLSLFLFTVMIFAYYNLGLTYNYSPPWDGPNWTYESVWLEIRKLFFFL</sequence>